<dbReference type="PROSITE" id="PS50011">
    <property type="entry name" value="PROTEIN_KINASE_DOM"/>
    <property type="match status" value="1"/>
</dbReference>
<comment type="caution">
    <text evidence="2">The sequence shown here is derived from an EMBL/GenBank/DDBJ whole genome shotgun (WGS) entry which is preliminary data.</text>
</comment>
<evidence type="ECO:0000259" key="1">
    <source>
        <dbReference type="PROSITE" id="PS50011"/>
    </source>
</evidence>
<dbReference type="InterPro" id="IPR008271">
    <property type="entry name" value="Ser/Thr_kinase_AS"/>
</dbReference>
<gene>
    <name evidence="2" type="ORF">LTR16_002692</name>
</gene>
<dbReference type="EMBL" id="JAVRRA010016639">
    <property type="protein sequence ID" value="KAK5201436.1"/>
    <property type="molecule type" value="Genomic_DNA"/>
</dbReference>
<proteinExistence type="predicted"/>
<feature type="non-terminal residue" evidence="2">
    <location>
        <position position="1"/>
    </location>
</feature>
<evidence type="ECO:0000313" key="2">
    <source>
        <dbReference type="EMBL" id="KAK5201436.1"/>
    </source>
</evidence>
<accession>A0ABR0LPE2</accession>
<protein>
    <recommendedName>
        <fullName evidence="1">Protein kinase domain-containing protein</fullName>
    </recommendedName>
</protein>
<dbReference type="Proteomes" id="UP001357485">
    <property type="component" value="Unassembled WGS sequence"/>
</dbReference>
<evidence type="ECO:0000313" key="3">
    <source>
        <dbReference type="Proteomes" id="UP001357485"/>
    </source>
</evidence>
<feature type="domain" description="Protein kinase" evidence="1">
    <location>
        <begin position="1"/>
        <end position="207"/>
    </location>
</feature>
<reference evidence="2 3" key="1">
    <citation type="submission" date="2023-08" db="EMBL/GenBank/DDBJ databases">
        <title>Black Yeasts Isolated from many extreme environments.</title>
        <authorList>
            <person name="Coleine C."/>
            <person name="Stajich J.E."/>
            <person name="Selbmann L."/>
        </authorList>
    </citation>
    <scope>NUCLEOTIDE SEQUENCE [LARGE SCALE GENOMIC DNA]</scope>
    <source>
        <strain evidence="2 3">CCFEE 536</strain>
    </source>
</reference>
<dbReference type="Gene3D" id="1.10.510.10">
    <property type="entry name" value="Transferase(Phosphotransferase) domain 1"/>
    <property type="match status" value="2"/>
</dbReference>
<dbReference type="PROSITE" id="PS00108">
    <property type="entry name" value="PROTEIN_KINASE_ST"/>
    <property type="match status" value="1"/>
</dbReference>
<dbReference type="SUPFAM" id="SSF56112">
    <property type="entry name" value="Protein kinase-like (PK-like)"/>
    <property type="match status" value="1"/>
</dbReference>
<sequence>DYNPEEFMDICEDRDAAGPEETSLLGFPSCLLSTMAFIRDQRIRHDDVKPKNILVRSTGNPTEPYRVYIAIFGIARGYTSHEDMETDVAIAFTRHLSLGCVFSEMTTVLANKTVEEFKSAREEGYNECSDEDNSQNKYPHNNGGDAASHATLPVIHRWLAKLQPTVLGPMLWPEWLSILKRMLMTDPVDRPYARKLLRQFGVDKKLLSGEADSLR</sequence>
<dbReference type="InterPro" id="IPR000719">
    <property type="entry name" value="Prot_kinase_dom"/>
</dbReference>
<name>A0ABR0LPE2_9PEZI</name>
<organism evidence="2 3">
    <name type="scientific">Cryomyces antarcticus</name>
    <dbReference type="NCBI Taxonomy" id="329879"/>
    <lineage>
        <taxon>Eukaryota</taxon>
        <taxon>Fungi</taxon>
        <taxon>Dikarya</taxon>
        <taxon>Ascomycota</taxon>
        <taxon>Pezizomycotina</taxon>
        <taxon>Dothideomycetes</taxon>
        <taxon>Dothideomycetes incertae sedis</taxon>
        <taxon>Cryomyces</taxon>
    </lineage>
</organism>
<keyword evidence="3" id="KW-1185">Reference proteome</keyword>
<dbReference type="InterPro" id="IPR011009">
    <property type="entry name" value="Kinase-like_dom_sf"/>
</dbReference>